<organism evidence="3 4">
    <name type="scientific">Paraburkholderia dinghuensis</name>
    <dbReference type="NCBI Taxonomy" id="2305225"/>
    <lineage>
        <taxon>Bacteria</taxon>
        <taxon>Pseudomonadati</taxon>
        <taxon>Pseudomonadota</taxon>
        <taxon>Betaproteobacteria</taxon>
        <taxon>Burkholderiales</taxon>
        <taxon>Burkholderiaceae</taxon>
        <taxon>Paraburkholderia</taxon>
    </lineage>
</organism>
<gene>
    <name evidence="3" type="ORF">D1Y85_18155</name>
</gene>
<evidence type="ECO:0000256" key="2">
    <source>
        <dbReference type="SAM" id="SignalP"/>
    </source>
</evidence>
<feature type="compositionally biased region" description="Polar residues" evidence="1">
    <location>
        <begin position="30"/>
        <end position="40"/>
    </location>
</feature>
<reference evidence="3 4" key="1">
    <citation type="submission" date="2018-11" db="EMBL/GenBank/DDBJ databases">
        <title>Paraburkholderia sp. DHOA04, isolated from soil.</title>
        <authorList>
            <person name="Gao Z.-H."/>
            <person name="Qiu L.-H."/>
            <person name="Fu J.-C."/>
        </authorList>
    </citation>
    <scope>NUCLEOTIDE SEQUENCE [LARGE SCALE GENOMIC DNA]</scope>
    <source>
        <strain evidence="3 4">DHOA04</strain>
    </source>
</reference>
<dbReference type="EMBL" id="RQIS01000013">
    <property type="protein sequence ID" value="RQH04387.1"/>
    <property type="molecule type" value="Genomic_DNA"/>
</dbReference>
<dbReference type="Proteomes" id="UP000272778">
    <property type="component" value="Unassembled WGS sequence"/>
</dbReference>
<feature type="signal peptide" evidence="2">
    <location>
        <begin position="1"/>
        <end position="23"/>
    </location>
</feature>
<feature type="compositionally biased region" description="Polar residues" evidence="1">
    <location>
        <begin position="50"/>
        <end position="68"/>
    </location>
</feature>
<dbReference type="AlphaFoldDB" id="A0A3N6N8G8"/>
<feature type="chain" id="PRO_5017970287" description="Proteophosphoglycan ppg4" evidence="2">
    <location>
        <begin position="24"/>
        <end position="96"/>
    </location>
</feature>
<protein>
    <recommendedName>
        <fullName evidence="5">Proteophosphoglycan ppg4</fullName>
    </recommendedName>
</protein>
<sequence length="96" mass="9222">MSKAISTLIAAVAALTVSGGAYAQAGGGSTDNSTANQMKGATSGYGMPANANTDSGMAAGSQNAGMSNTMMSTPSLPPLPNNNSLATPSVKSPAAQ</sequence>
<accession>A0A3N6N8G8</accession>
<dbReference type="RefSeq" id="WP_124152464.1">
    <property type="nucleotide sequence ID" value="NZ_RQIS01000013.1"/>
</dbReference>
<keyword evidence="2" id="KW-0732">Signal</keyword>
<keyword evidence="4" id="KW-1185">Reference proteome</keyword>
<evidence type="ECO:0000256" key="1">
    <source>
        <dbReference type="SAM" id="MobiDB-lite"/>
    </source>
</evidence>
<proteinExistence type="predicted"/>
<evidence type="ECO:0000313" key="4">
    <source>
        <dbReference type="Proteomes" id="UP000272778"/>
    </source>
</evidence>
<name>A0A3N6N8G8_9BURK</name>
<evidence type="ECO:0000313" key="3">
    <source>
        <dbReference type="EMBL" id="RQH04387.1"/>
    </source>
</evidence>
<comment type="caution">
    <text evidence="3">The sequence shown here is derived from an EMBL/GenBank/DDBJ whole genome shotgun (WGS) entry which is preliminary data.</text>
</comment>
<feature type="region of interest" description="Disordered" evidence="1">
    <location>
        <begin position="23"/>
        <end position="96"/>
    </location>
</feature>
<evidence type="ECO:0008006" key="5">
    <source>
        <dbReference type="Google" id="ProtNLM"/>
    </source>
</evidence>